<dbReference type="AlphaFoldDB" id="A0A3L6PQN4"/>
<comment type="caution">
    <text evidence="1">The sequence shown here is derived from an EMBL/GenBank/DDBJ whole genome shotgun (WGS) entry which is preliminary data.</text>
</comment>
<reference evidence="2" key="1">
    <citation type="journal article" date="2019" name="Nat. Commun.">
        <title>The genome of broomcorn millet.</title>
        <authorList>
            <person name="Zou C."/>
            <person name="Miki D."/>
            <person name="Li D."/>
            <person name="Tang Q."/>
            <person name="Xiao L."/>
            <person name="Rajput S."/>
            <person name="Deng P."/>
            <person name="Jia W."/>
            <person name="Huang R."/>
            <person name="Zhang M."/>
            <person name="Sun Y."/>
            <person name="Hu J."/>
            <person name="Fu X."/>
            <person name="Schnable P.S."/>
            <person name="Li F."/>
            <person name="Zhang H."/>
            <person name="Feng B."/>
            <person name="Zhu X."/>
            <person name="Liu R."/>
            <person name="Schnable J.C."/>
            <person name="Zhu J.-K."/>
            <person name="Zhang H."/>
        </authorList>
    </citation>
    <scope>NUCLEOTIDE SEQUENCE [LARGE SCALE GENOMIC DNA]</scope>
</reference>
<gene>
    <name evidence="1" type="ORF">C2845_PM14G20100</name>
</gene>
<sequence length="147" mass="15190">MASALPLRHAGIAAPGSRPVHVPPLATGIRIGPPLATGLLGGGGSRNPPAGGWIWLQVEAFVGVKKIAPAPAGDNGNAGITMDLSPLASLKGGVVSSELPETTGLELENMGRSSYCLTSVELQQRTIVEDRCRCSLRIRFRVDSAAL</sequence>
<accession>A0A3L6PQN4</accession>
<dbReference type="EMBL" id="PQIB02000016">
    <property type="protein sequence ID" value="RLM61097.1"/>
    <property type="molecule type" value="Genomic_DNA"/>
</dbReference>
<evidence type="ECO:0000313" key="1">
    <source>
        <dbReference type="EMBL" id="RLM61097.1"/>
    </source>
</evidence>
<organism evidence="1 2">
    <name type="scientific">Panicum miliaceum</name>
    <name type="common">Proso millet</name>
    <name type="synonym">Broomcorn millet</name>
    <dbReference type="NCBI Taxonomy" id="4540"/>
    <lineage>
        <taxon>Eukaryota</taxon>
        <taxon>Viridiplantae</taxon>
        <taxon>Streptophyta</taxon>
        <taxon>Embryophyta</taxon>
        <taxon>Tracheophyta</taxon>
        <taxon>Spermatophyta</taxon>
        <taxon>Magnoliopsida</taxon>
        <taxon>Liliopsida</taxon>
        <taxon>Poales</taxon>
        <taxon>Poaceae</taxon>
        <taxon>PACMAD clade</taxon>
        <taxon>Panicoideae</taxon>
        <taxon>Panicodae</taxon>
        <taxon>Paniceae</taxon>
        <taxon>Panicinae</taxon>
        <taxon>Panicum</taxon>
        <taxon>Panicum sect. Panicum</taxon>
    </lineage>
</organism>
<proteinExistence type="predicted"/>
<evidence type="ECO:0000313" key="2">
    <source>
        <dbReference type="Proteomes" id="UP000275267"/>
    </source>
</evidence>
<name>A0A3L6PQN4_PANMI</name>
<keyword evidence="2" id="KW-1185">Reference proteome</keyword>
<protein>
    <submittedName>
        <fullName evidence="1">Uncharacterized protein</fullName>
    </submittedName>
</protein>
<dbReference type="Proteomes" id="UP000275267">
    <property type="component" value="Unassembled WGS sequence"/>
</dbReference>